<evidence type="ECO:0000259" key="23">
    <source>
        <dbReference type="Pfam" id="PF08245"/>
    </source>
</evidence>
<keyword evidence="9" id="KW-0479">Metal-binding</keyword>
<dbReference type="GO" id="GO:0005524">
    <property type="term" value="F:ATP binding"/>
    <property type="evidence" value="ECO:0007669"/>
    <property type="project" value="UniProtKB-KW"/>
</dbReference>
<keyword evidence="12" id="KW-0460">Magnesium</keyword>
<comment type="pathway">
    <text evidence="2">Cofactor biosynthesis; tetrahydrofolate biosynthesis; 7,8-dihydrofolate from 2-amino-4-hydroxy-6-hydroxymethyl-7,8-dihydropteridine diphosphate and 4-aminobenzoate: step 2/2.</text>
</comment>
<dbReference type="KEGG" id="fcs:TRV642_0477"/>
<dbReference type="SUPFAM" id="SSF53244">
    <property type="entry name" value="MurD-like peptide ligases, peptide-binding domain"/>
    <property type="match status" value="1"/>
</dbReference>
<evidence type="ECO:0000256" key="15">
    <source>
        <dbReference type="ARBA" id="ARBA00030592"/>
    </source>
</evidence>
<evidence type="ECO:0000256" key="8">
    <source>
        <dbReference type="ARBA" id="ARBA00022598"/>
    </source>
</evidence>
<proteinExistence type="inferred from homology"/>
<evidence type="ECO:0000313" key="25">
    <source>
        <dbReference type="Proteomes" id="UP001152749"/>
    </source>
</evidence>
<dbReference type="PROSITE" id="PS01011">
    <property type="entry name" value="FOLYLPOLYGLU_SYNT_1"/>
    <property type="match status" value="1"/>
</dbReference>
<dbReference type="RefSeq" id="WP_263362006.1">
    <property type="nucleotide sequence ID" value="NZ_OX336425.1"/>
</dbReference>
<dbReference type="EMBL" id="OX336425">
    <property type="protein sequence ID" value="CAI2765547.1"/>
    <property type="molecule type" value="Genomic_DNA"/>
</dbReference>
<comment type="pathway">
    <text evidence="3">Cofactor biosynthesis; tetrahydrofolylpolyglutamate biosynthesis.</text>
</comment>
<evidence type="ECO:0000313" key="24">
    <source>
        <dbReference type="EMBL" id="CAI2765547.1"/>
    </source>
</evidence>
<dbReference type="Gene3D" id="3.90.190.20">
    <property type="entry name" value="Mur ligase, C-terminal domain"/>
    <property type="match status" value="1"/>
</dbReference>
<dbReference type="PANTHER" id="PTHR11136">
    <property type="entry name" value="FOLYLPOLYGLUTAMATE SYNTHASE-RELATED"/>
    <property type="match status" value="1"/>
</dbReference>
<dbReference type="Pfam" id="PF08245">
    <property type="entry name" value="Mur_ligase_M"/>
    <property type="match status" value="1"/>
</dbReference>
<evidence type="ECO:0000256" key="20">
    <source>
        <dbReference type="ARBA" id="ARBA00049161"/>
    </source>
</evidence>
<evidence type="ECO:0000256" key="13">
    <source>
        <dbReference type="ARBA" id="ARBA00022909"/>
    </source>
</evidence>
<dbReference type="PIRSF" id="PIRSF001563">
    <property type="entry name" value="Folylpolyglu_synth"/>
    <property type="match status" value="1"/>
</dbReference>
<evidence type="ECO:0000256" key="9">
    <source>
        <dbReference type="ARBA" id="ARBA00022723"/>
    </source>
</evidence>
<evidence type="ECO:0000256" key="5">
    <source>
        <dbReference type="ARBA" id="ARBA00013023"/>
    </source>
</evidence>
<evidence type="ECO:0000256" key="11">
    <source>
        <dbReference type="ARBA" id="ARBA00022840"/>
    </source>
</evidence>
<evidence type="ECO:0000259" key="22">
    <source>
        <dbReference type="Pfam" id="PF02875"/>
    </source>
</evidence>
<evidence type="ECO:0000256" key="19">
    <source>
        <dbReference type="ARBA" id="ARBA00049035"/>
    </source>
</evidence>
<evidence type="ECO:0000256" key="1">
    <source>
        <dbReference type="ARBA" id="ARBA00002714"/>
    </source>
</evidence>
<dbReference type="GO" id="GO:0004326">
    <property type="term" value="F:tetrahydrofolylpolyglutamate synthase activity"/>
    <property type="evidence" value="ECO:0007669"/>
    <property type="project" value="UniProtKB-EC"/>
</dbReference>
<evidence type="ECO:0000256" key="14">
    <source>
        <dbReference type="ARBA" id="ARBA00030048"/>
    </source>
</evidence>
<comment type="catalytic activity">
    <reaction evidence="20">
        <text>7,8-dihydropteroate + L-glutamate + ATP = 7,8-dihydrofolate + ADP + phosphate + H(+)</text>
        <dbReference type="Rhea" id="RHEA:23584"/>
        <dbReference type="ChEBI" id="CHEBI:15378"/>
        <dbReference type="ChEBI" id="CHEBI:17839"/>
        <dbReference type="ChEBI" id="CHEBI:29985"/>
        <dbReference type="ChEBI" id="CHEBI:30616"/>
        <dbReference type="ChEBI" id="CHEBI:43474"/>
        <dbReference type="ChEBI" id="CHEBI:57451"/>
        <dbReference type="ChEBI" id="CHEBI:456216"/>
        <dbReference type="EC" id="6.3.2.12"/>
    </reaction>
</comment>
<keyword evidence="13" id="KW-0289">Folate biosynthesis</keyword>
<sequence length="408" mass="45307">MNYQETTNWMFNQLPMYQLQGASAYKEDLTNIKLLAAHLDNPQDQLKCIHVAGTNGKGSTSHMLASVLQEAGYKVGLYTSPHLKDFRERIKINGQEISEDFVCQFVAKHKSFFEANDMSFFEMSVGLAFDYFTSEKTDIAIIEVGLGGRLDATNIITPLISVITNIDLDHTQFLGNTPVAIAGEKAGIIKPHVPVIIGEYTSETQPVFMSKAKENEAPIYFASDLVTEVFPSDLIGDYQFHNKKTVQQTIAILNTQNKFKVLDENLKNGLLQVVKNTGLQGRWQQLGENPKIICDTAHNKHGLAVVMKQIQKEIFENLHIVLGVVNDKDLDSILPLFPKNAHYYFCSPNSSRGLSTEILNDAAKKHDLSGENYESVAHAFTAAKKNASKNDFIYVGGSTFVVAELPLG</sequence>
<keyword evidence="8 21" id="KW-0436">Ligase</keyword>
<keyword evidence="11 21" id="KW-0067">ATP-binding</keyword>
<dbReference type="InterPro" id="IPR004101">
    <property type="entry name" value="Mur_ligase_C"/>
</dbReference>
<evidence type="ECO:0000256" key="7">
    <source>
        <dbReference type="ARBA" id="ARBA00019357"/>
    </source>
</evidence>
<comment type="function">
    <text evidence="1">Functions in two distinct reactions of the de novo folate biosynthetic pathway. Catalyzes the addition of a glutamate residue to dihydropteroate (7,8-dihydropteroate or H2Pte) to form dihydrofolate (7,8-dihydrofolate monoglutamate or H2Pte-Glu). Also catalyzes successive additions of L-glutamate to tetrahydrofolate or 10-formyltetrahydrofolate or 5,10-methylenetetrahydrofolate, leading to folylpolyglutamate derivatives.</text>
</comment>
<comment type="catalytic activity">
    <reaction evidence="18">
        <text>10-formyltetrahydrofolyl-(gamma-L-Glu)(n) + L-glutamate + ATP = 10-formyltetrahydrofolyl-(gamma-L-Glu)(n+1) + ADP + phosphate + H(+)</text>
        <dbReference type="Rhea" id="RHEA:51904"/>
        <dbReference type="Rhea" id="RHEA-COMP:13088"/>
        <dbReference type="Rhea" id="RHEA-COMP:14300"/>
        <dbReference type="ChEBI" id="CHEBI:15378"/>
        <dbReference type="ChEBI" id="CHEBI:29985"/>
        <dbReference type="ChEBI" id="CHEBI:30616"/>
        <dbReference type="ChEBI" id="CHEBI:43474"/>
        <dbReference type="ChEBI" id="CHEBI:134413"/>
        <dbReference type="ChEBI" id="CHEBI:456216"/>
        <dbReference type="EC" id="6.3.2.17"/>
    </reaction>
</comment>
<gene>
    <name evidence="24" type="ORF">TRV642_0477</name>
</gene>
<evidence type="ECO:0000256" key="6">
    <source>
        <dbReference type="ARBA" id="ARBA00013025"/>
    </source>
</evidence>
<dbReference type="Gene3D" id="3.40.1190.10">
    <property type="entry name" value="Mur-like, catalytic domain"/>
    <property type="match status" value="1"/>
</dbReference>
<comment type="catalytic activity">
    <reaction evidence="19">
        <text>(6R)-5,10-methylenetetrahydrofolyl-(gamma-L-Glu)(n) + L-glutamate + ATP = (6R)-5,10-methylenetetrahydrofolyl-(gamma-L-Glu)(n+1) + ADP + phosphate + H(+)</text>
        <dbReference type="Rhea" id="RHEA:51912"/>
        <dbReference type="Rhea" id="RHEA-COMP:13257"/>
        <dbReference type="Rhea" id="RHEA-COMP:13258"/>
        <dbReference type="ChEBI" id="CHEBI:15378"/>
        <dbReference type="ChEBI" id="CHEBI:29985"/>
        <dbReference type="ChEBI" id="CHEBI:30616"/>
        <dbReference type="ChEBI" id="CHEBI:43474"/>
        <dbReference type="ChEBI" id="CHEBI:136572"/>
        <dbReference type="ChEBI" id="CHEBI:456216"/>
        <dbReference type="EC" id="6.3.2.17"/>
    </reaction>
</comment>
<evidence type="ECO:0000256" key="10">
    <source>
        <dbReference type="ARBA" id="ARBA00022741"/>
    </source>
</evidence>
<dbReference type="InterPro" id="IPR018109">
    <property type="entry name" value="Folylpolyglutamate_synth_CS"/>
</dbReference>
<dbReference type="PROSITE" id="PS01012">
    <property type="entry name" value="FOLYLPOLYGLU_SYNT_2"/>
    <property type="match status" value="1"/>
</dbReference>
<evidence type="ECO:0000256" key="18">
    <source>
        <dbReference type="ARBA" id="ARBA00047808"/>
    </source>
</evidence>
<dbReference type="SUPFAM" id="SSF53623">
    <property type="entry name" value="MurD-like peptide ligases, catalytic domain"/>
    <property type="match status" value="1"/>
</dbReference>
<protein>
    <recommendedName>
        <fullName evidence="7">Dihydrofolate synthase/folylpolyglutamate synthase</fullName>
        <ecNumber evidence="5">6.3.2.12</ecNumber>
        <ecNumber evidence="6">6.3.2.17</ecNumber>
    </recommendedName>
    <alternativeName>
        <fullName evidence="16">Folylpoly-gamma-glutamate synthetase-dihydrofolate synthetase</fullName>
    </alternativeName>
    <alternativeName>
        <fullName evidence="14">Folylpolyglutamate synthetase</fullName>
    </alternativeName>
    <alternativeName>
        <fullName evidence="15">Tetrahydrofolylpolyglutamate synthase</fullName>
    </alternativeName>
</protein>
<evidence type="ECO:0000256" key="4">
    <source>
        <dbReference type="ARBA" id="ARBA00008276"/>
    </source>
</evidence>
<dbReference type="PANTHER" id="PTHR11136:SF0">
    <property type="entry name" value="DIHYDROFOLATE SYNTHETASE-RELATED"/>
    <property type="match status" value="1"/>
</dbReference>
<comment type="similarity">
    <text evidence="4 21">Belongs to the folylpolyglutamate synthase family.</text>
</comment>
<dbReference type="InterPro" id="IPR001645">
    <property type="entry name" value="Folylpolyglutamate_synth"/>
</dbReference>
<evidence type="ECO:0000256" key="21">
    <source>
        <dbReference type="PIRNR" id="PIRNR001563"/>
    </source>
</evidence>
<organism evidence="24 25">
    <name type="scientific">Flavobacterium collinsii</name>
    <dbReference type="NCBI Taxonomy" id="1114861"/>
    <lineage>
        <taxon>Bacteria</taxon>
        <taxon>Pseudomonadati</taxon>
        <taxon>Bacteroidota</taxon>
        <taxon>Flavobacteriia</taxon>
        <taxon>Flavobacteriales</taxon>
        <taxon>Flavobacteriaceae</taxon>
        <taxon>Flavobacterium</taxon>
    </lineage>
</organism>
<evidence type="ECO:0000256" key="17">
    <source>
        <dbReference type="ARBA" id="ARBA00047493"/>
    </source>
</evidence>
<name>A0A9W4TGD0_9FLAO</name>
<keyword evidence="10 21" id="KW-0547">Nucleotide-binding</keyword>
<dbReference type="EC" id="6.3.2.12" evidence="5"/>
<evidence type="ECO:0000256" key="3">
    <source>
        <dbReference type="ARBA" id="ARBA00005150"/>
    </source>
</evidence>
<dbReference type="Pfam" id="PF02875">
    <property type="entry name" value="Mur_ligase_C"/>
    <property type="match status" value="1"/>
</dbReference>
<dbReference type="NCBIfam" id="TIGR01499">
    <property type="entry name" value="folC"/>
    <property type="match status" value="1"/>
</dbReference>
<dbReference type="AlphaFoldDB" id="A0A9W4TGD0"/>
<comment type="catalytic activity">
    <reaction evidence="17">
        <text>(6S)-5,6,7,8-tetrahydrofolyl-(gamma-L-Glu)(n) + L-glutamate + ATP = (6S)-5,6,7,8-tetrahydrofolyl-(gamma-L-Glu)(n+1) + ADP + phosphate + H(+)</text>
        <dbReference type="Rhea" id="RHEA:10580"/>
        <dbReference type="Rhea" id="RHEA-COMP:14738"/>
        <dbReference type="Rhea" id="RHEA-COMP:14740"/>
        <dbReference type="ChEBI" id="CHEBI:15378"/>
        <dbReference type="ChEBI" id="CHEBI:29985"/>
        <dbReference type="ChEBI" id="CHEBI:30616"/>
        <dbReference type="ChEBI" id="CHEBI:43474"/>
        <dbReference type="ChEBI" id="CHEBI:141005"/>
        <dbReference type="ChEBI" id="CHEBI:456216"/>
        <dbReference type="EC" id="6.3.2.17"/>
    </reaction>
</comment>
<dbReference type="InterPro" id="IPR036565">
    <property type="entry name" value="Mur-like_cat_sf"/>
</dbReference>
<dbReference type="InterPro" id="IPR036615">
    <property type="entry name" value="Mur_ligase_C_dom_sf"/>
</dbReference>
<dbReference type="InterPro" id="IPR013221">
    <property type="entry name" value="Mur_ligase_cen"/>
</dbReference>
<dbReference type="Proteomes" id="UP001152749">
    <property type="component" value="Chromosome"/>
</dbReference>
<dbReference type="GO" id="GO:0005737">
    <property type="term" value="C:cytoplasm"/>
    <property type="evidence" value="ECO:0007669"/>
    <property type="project" value="TreeGrafter"/>
</dbReference>
<feature type="domain" description="Mur ligase central" evidence="23">
    <location>
        <begin position="51"/>
        <end position="215"/>
    </location>
</feature>
<evidence type="ECO:0000256" key="12">
    <source>
        <dbReference type="ARBA" id="ARBA00022842"/>
    </source>
</evidence>
<dbReference type="GO" id="GO:0008841">
    <property type="term" value="F:dihydrofolate synthase activity"/>
    <property type="evidence" value="ECO:0007669"/>
    <property type="project" value="UniProtKB-EC"/>
</dbReference>
<evidence type="ECO:0000256" key="2">
    <source>
        <dbReference type="ARBA" id="ARBA00004799"/>
    </source>
</evidence>
<dbReference type="EC" id="6.3.2.17" evidence="6"/>
<accession>A0A9W4TGD0</accession>
<dbReference type="GO" id="GO:0046872">
    <property type="term" value="F:metal ion binding"/>
    <property type="evidence" value="ECO:0007669"/>
    <property type="project" value="UniProtKB-KW"/>
</dbReference>
<dbReference type="GO" id="GO:0046656">
    <property type="term" value="P:folic acid biosynthetic process"/>
    <property type="evidence" value="ECO:0007669"/>
    <property type="project" value="UniProtKB-KW"/>
</dbReference>
<evidence type="ECO:0000256" key="16">
    <source>
        <dbReference type="ARBA" id="ARBA00032510"/>
    </source>
</evidence>
<reference evidence="24" key="1">
    <citation type="submission" date="2022-09" db="EMBL/GenBank/DDBJ databases">
        <authorList>
            <person name="Duchaud E."/>
        </authorList>
    </citation>
    <scope>NUCLEOTIDE SEQUENCE</scope>
    <source>
        <strain evidence="24">TRV642</strain>
    </source>
</reference>
<feature type="domain" description="Mur ligase C-terminal" evidence="22">
    <location>
        <begin position="281"/>
        <end position="398"/>
    </location>
</feature>